<dbReference type="PANTHER" id="PTHR30273:SF2">
    <property type="entry name" value="PROTEIN FECR"/>
    <property type="match status" value="1"/>
</dbReference>
<dbReference type="PIRSF" id="PIRSF018266">
    <property type="entry name" value="FecR"/>
    <property type="match status" value="1"/>
</dbReference>
<dbReference type="EMBL" id="JAFEUP010000001">
    <property type="protein sequence ID" value="MBM7060064.1"/>
    <property type="molecule type" value="Genomic_DNA"/>
</dbReference>
<gene>
    <name evidence="3" type="ORF">JQX08_05035</name>
</gene>
<evidence type="ECO:0000259" key="1">
    <source>
        <dbReference type="Pfam" id="PF04773"/>
    </source>
</evidence>
<dbReference type="InterPro" id="IPR032623">
    <property type="entry name" value="FecR_N"/>
</dbReference>
<protein>
    <submittedName>
        <fullName evidence="3">FecR domain-containing protein</fullName>
    </submittedName>
</protein>
<dbReference type="PANTHER" id="PTHR30273">
    <property type="entry name" value="PERIPLASMIC SIGNAL SENSOR AND SIGMA FACTOR ACTIVATOR FECR-RELATED"/>
    <property type="match status" value="1"/>
</dbReference>
<dbReference type="Pfam" id="PF04773">
    <property type="entry name" value="FecR"/>
    <property type="match status" value="1"/>
</dbReference>
<dbReference type="RefSeq" id="WP_204915147.1">
    <property type="nucleotide sequence ID" value="NZ_JAFEUP010000001.1"/>
</dbReference>
<evidence type="ECO:0000313" key="3">
    <source>
        <dbReference type="EMBL" id="MBM7060064.1"/>
    </source>
</evidence>
<reference evidence="3 4" key="1">
    <citation type="submission" date="2021-02" db="EMBL/GenBank/DDBJ databases">
        <authorList>
            <person name="Lee D.-H."/>
        </authorList>
    </citation>
    <scope>NUCLEOTIDE SEQUENCE [LARGE SCALE GENOMIC DNA]</scope>
    <source>
        <strain evidence="3 4">UL073</strain>
    </source>
</reference>
<comment type="caution">
    <text evidence="3">The sequence shown here is derived from an EMBL/GenBank/DDBJ whole genome shotgun (WGS) entry which is preliminary data.</text>
</comment>
<accession>A0ABS2IAB0</accession>
<organism evidence="3 4">
    <name type="scientific">Zestomonas insulae</name>
    <dbReference type="NCBI Taxonomy" id="2809017"/>
    <lineage>
        <taxon>Bacteria</taxon>
        <taxon>Pseudomonadati</taxon>
        <taxon>Pseudomonadota</taxon>
        <taxon>Gammaproteobacteria</taxon>
        <taxon>Pseudomonadales</taxon>
        <taxon>Pseudomonadaceae</taxon>
        <taxon>Zestomonas</taxon>
    </lineage>
</organism>
<keyword evidence="4" id="KW-1185">Reference proteome</keyword>
<sequence length="317" mass="35197">MHAPISAAVAEQAVRWLLELQDGQPSDQQRQAWAAWRAAAPEHEQAWQRIESVNQRLRGVPSGLARRTLDAPASRQRRDALKTLAVLLGAGATSWGLLEEKPWQPWLADQHTAVGERRDLTLADGTRLVLNTDSAVNIRFDHAQRLIDLQRGEIFLHGAADPRPLRVSTPHGLIDPAGTQLSVRLADASSRVSLFEGQALVQPRAHAGAPLRLLAGQQLSFDSRQLGALQTVDENSRAWSRGMLIASQMRLADFLAELSRYRHGRLSCDPAIADLRLSGSYPLDDSERILALLPRALPIEVRHFTRYWVSVHPRARA</sequence>
<dbReference type="Proteomes" id="UP000717995">
    <property type="component" value="Unassembled WGS sequence"/>
</dbReference>
<dbReference type="InterPro" id="IPR006860">
    <property type="entry name" value="FecR"/>
</dbReference>
<evidence type="ECO:0000259" key="2">
    <source>
        <dbReference type="Pfam" id="PF16220"/>
    </source>
</evidence>
<feature type="domain" description="FecR N-terminal" evidence="2">
    <location>
        <begin position="11"/>
        <end position="52"/>
    </location>
</feature>
<dbReference type="Pfam" id="PF16220">
    <property type="entry name" value="DUF4880"/>
    <property type="match status" value="1"/>
</dbReference>
<dbReference type="InterPro" id="IPR012373">
    <property type="entry name" value="Ferrdict_sens_TM"/>
</dbReference>
<proteinExistence type="predicted"/>
<dbReference type="Gene3D" id="2.60.120.1440">
    <property type="match status" value="1"/>
</dbReference>
<evidence type="ECO:0000313" key="4">
    <source>
        <dbReference type="Proteomes" id="UP000717995"/>
    </source>
</evidence>
<name>A0ABS2IAB0_9GAMM</name>
<feature type="domain" description="FecR protein" evidence="1">
    <location>
        <begin position="111"/>
        <end position="199"/>
    </location>
</feature>